<organism evidence="1">
    <name type="scientific">Pseudoalteromonas translucida KMM 520</name>
    <dbReference type="NCBI Taxonomy" id="1315283"/>
    <lineage>
        <taxon>Bacteria</taxon>
        <taxon>Pseudomonadati</taxon>
        <taxon>Pseudomonadota</taxon>
        <taxon>Gammaproteobacteria</taxon>
        <taxon>Alteromonadales</taxon>
        <taxon>Pseudoalteromonadaceae</taxon>
        <taxon>Pseudoalteromonas</taxon>
    </lineage>
</organism>
<evidence type="ECO:0000313" key="1">
    <source>
        <dbReference type="EMBL" id="ALS33283.1"/>
    </source>
</evidence>
<dbReference type="PATRIC" id="fig|1315283.4.peg.1875"/>
<dbReference type="RefSeq" id="WP_058373567.1">
    <property type="nucleotide sequence ID" value="NZ_CP011034.1"/>
</dbReference>
<dbReference type="EMBL" id="CP011034">
    <property type="protein sequence ID" value="ALS33283.1"/>
    <property type="molecule type" value="Genomic_DNA"/>
</dbReference>
<protein>
    <submittedName>
        <fullName evidence="1">Uncharacterized protein</fullName>
    </submittedName>
</protein>
<name>A0A0U2NHD4_9GAMM</name>
<evidence type="ECO:0000313" key="2">
    <source>
        <dbReference type="Proteomes" id="UP000065261"/>
    </source>
</evidence>
<dbReference type="OrthoDB" id="5614256at2"/>
<reference evidence="1 2" key="1">
    <citation type="submission" date="2015-03" db="EMBL/GenBank/DDBJ databases">
        <authorList>
            <person name="Murphy D."/>
        </authorList>
    </citation>
    <scope>NUCLEOTIDE SEQUENCE [LARGE SCALE GENOMIC DNA]</scope>
    <source>
        <strain evidence="1 2">KMM 520</strain>
    </source>
</reference>
<sequence length="845" mass="97132">MTGMLKVKLLEHIELYCKGVNLEISIEDIKSDFDDFTSRISAPEDLSGLSQVFLLLKRMNDASRKLWEFTKSELCLPEYIYYAFNEYGVELDASSRESFNRSTYKNGWCNEIPFYVLLIKSYEYKQDSKSLNLLANFIGNYFKTIHTLIDPELATSSSTREAEVCNKFRLLMKKSNIAFEPDKDKILTNYLDSASSIASKLESIINNDIYTNNVTDRGYLNTLIHFYKNDWQPARLYKRGGRYRGSIAKWYKKPNTLPITGAVDNLSVLIPSLNFLSDTEGLNPEDSEVQMPFVIDNNEGNTVRDKTEHQSIEMIFSPASKKKKQIDITRNVHRAHNIAYQDTRLLKAPELGLLFDTLNKYGHSDKNIELAILGWLMFLLGKTLHEIKDLQIFNKIDDKTRGLFLDENDRGWWYFPITQTAKPTIKKVGLIKTANGVFTACPTFLTDLIIKYLKGRKEGLLINVDSFAALENSLAKKLKKVSDKAYSGRLSINSISNFIGNYINATGVIDPIYIDFSYDVKMYSTRVSRSYSNIDDVTRCERLFEFWQEVESDYYDYCKEKFPIKLFELVCFDKRNRMLGSKFTPENMTVKSLIAALALEVKNTKLNSLKQLDAILKYHNAFTVYTAWMLMFGTGYRAVWNPLPTFSLYFPTLNLMGISDKDDSDFTHSRLVCLPSILNAQITAYQEHLSCLRGLIRVLKPKLCQSIDDFLNAASKSLNLDYKESCQWFKLIRNSRINHGPLFIFQRQRAGIVTKGISPTELVLRLPKEHKIPANAGRHWLKSNLLYNNVNSELINFQMGHWQSGEVPLANYSTLNYIDSVNELLPILDKLFKGVGWQTLKSDLI</sequence>
<gene>
    <name evidence="1" type="ORF">PTRA_a2167</name>
</gene>
<proteinExistence type="predicted"/>
<accession>A0A0U2NHD4</accession>
<dbReference type="AlphaFoldDB" id="A0A0U2NHD4"/>
<dbReference type="Proteomes" id="UP000065261">
    <property type="component" value="Chromosome I"/>
</dbReference>
<dbReference type="KEGG" id="ptn:PTRA_a2167"/>